<evidence type="ECO:0000256" key="1">
    <source>
        <dbReference type="SAM" id="MobiDB-lite"/>
    </source>
</evidence>
<sequence length="389" mass="43496">MQKNVNSKTVKLINLPQSALEGIFIGGFAAFLALYLWVPYSYLLTGYYTALRLGKINSWIFKPFIFIGSLSVGLFAGEAFHEVLLFAVDMVVVSLAVLAAYHLSYWANFFATQQVSSKSFWLTCFWAVISSVVIYLVDPSPVVVAAVPLLWASLIPLWCFDLRLLHAPLFTVVYLFFFWLCTAILMPGLHQPLFEIYRPGYWLAAILLSLVPELFPLLHPERRHVPESRPVTSSPLSDWEKFVGLKEVLMLALGFYSMYMDKFPLVRRIAPLGRYLIIAGMLLELYPLLGGHSPLSPWYSLLPAAVGIMLELALENYGVFALWTLQYSLAMGLVRIFMTPSGSTGTIMLAAFLLFLALVVWFNRPAGGVSGGSHWKKRGCGSGEERVGL</sequence>
<reference evidence="4" key="1">
    <citation type="submission" date="2018-02" db="EMBL/GenBank/DDBJ databases">
        <title>Genome sequence of Desulfocucumis palustris strain NAW-5.</title>
        <authorList>
            <person name="Watanabe M."/>
            <person name="Kojima H."/>
            <person name="Fukui M."/>
        </authorList>
    </citation>
    <scope>NUCLEOTIDE SEQUENCE [LARGE SCALE GENOMIC DNA]</scope>
    <source>
        <strain evidence="4">NAW-5</strain>
    </source>
</reference>
<feature type="transmembrane region" description="Helical" evidence="2">
    <location>
        <begin position="143"/>
        <end position="160"/>
    </location>
</feature>
<keyword evidence="4" id="KW-1185">Reference proteome</keyword>
<feature type="transmembrane region" description="Helical" evidence="2">
    <location>
        <begin position="167"/>
        <end position="189"/>
    </location>
</feature>
<evidence type="ECO:0000313" key="4">
    <source>
        <dbReference type="Proteomes" id="UP000239549"/>
    </source>
</evidence>
<dbReference type="Proteomes" id="UP000239549">
    <property type="component" value="Unassembled WGS sequence"/>
</dbReference>
<feature type="transmembrane region" description="Helical" evidence="2">
    <location>
        <begin position="20"/>
        <end position="38"/>
    </location>
</feature>
<dbReference type="AlphaFoldDB" id="A0A2L2XA17"/>
<feature type="region of interest" description="Disordered" evidence="1">
    <location>
        <begin position="370"/>
        <end position="389"/>
    </location>
</feature>
<keyword evidence="2" id="KW-0472">Membrane</keyword>
<dbReference type="EMBL" id="BFAV01000073">
    <property type="protein sequence ID" value="GBF33045.1"/>
    <property type="molecule type" value="Genomic_DNA"/>
</dbReference>
<name>A0A2L2XA17_9FIRM</name>
<organism evidence="3 4">
    <name type="scientific">Desulfocucumis palustris</name>
    <dbReference type="NCBI Taxonomy" id="1898651"/>
    <lineage>
        <taxon>Bacteria</taxon>
        <taxon>Bacillati</taxon>
        <taxon>Bacillota</taxon>
        <taxon>Clostridia</taxon>
        <taxon>Eubacteriales</taxon>
        <taxon>Desulfocucumaceae</taxon>
        <taxon>Desulfocucumis</taxon>
    </lineage>
</organism>
<gene>
    <name evidence="3" type="ORF">DCCM_2142</name>
</gene>
<feature type="transmembrane region" description="Helical" evidence="2">
    <location>
        <begin position="345"/>
        <end position="362"/>
    </location>
</feature>
<feature type="transmembrane region" description="Helical" evidence="2">
    <location>
        <begin position="59"/>
        <end position="77"/>
    </location>
</feature>
<keyword evidence="2" id="KW-1133">Transmembrane helix</keyword>
<feature type="transmembrane region" description="Helical" evidence="2">
    <location>
        <begin position="296"/>
        <end position="314"/>
    </location>
</feature>
<feature type="transmembrane region" description="Helical" evidence="2">
    <location>
        <begin position="201"/>
        <end position="218"/>
    </location>
</feature>
<evidence type="ECO:0000313" key="3">
    <source>
        <dbReference type="EMBL" id="GBF33045.1"/>
    </source>
</evidence>
<dbReference type="RefSeq" id="WP_104371496.1">
    <property type="nucleotide sequence ID" value="NZ_BFAV01000073.1"/>
</dbReference>
<comment type="caution">
    <text evidence="3">The sequence shown here is derived from an EMBL/GenBank/DDBJ whole genome shotgun (WGS) entry which is preliminary data.</text>
</comment>
<evidence type="ECO:0000256" key="2">
    <source>
        <dbReference type="SAM" id="Phobius"/>
    </source>
</evidence>
<proteinExistence type="predicted"/>
<accession>A0A2L2XA17</accession>
<keyword evidence="2" id="KW-0812">Transmembrane</keyword>
<protein>
    <submittedName>
        <fullName evidence="3">Uncharacterized protein</fullName>
    </submittedName>
</protein>
<feature type="transmembrane region" description="Helical" evidence="2">
    <location>
        <begin position="272"/>
        <end position="289"/>
    </location>
</feature>
<feature type="transmembrane region" description="Helical" evidence="2">
    <location>
        <begin position="119"/>
        <end position="137"/>
    </location>
</feature>
<feature type="transmembrane region" description="Helical" evidence="2">
    <location>
        <begin position="83"/>
        <end position="107"/>
    </location>
</feature>